<dbReference type="RefSeq" id="WP_223248370.1">
    <property type="nucleotide sequence ID" value="NZ_BHVT01000073.1"/>
</dbReference>
<evidence type="ECO:0000313" key="1">
    <source>
        <dbReference type="EMBL" id="TCV90877.1"/>
    </source>
</evidence>
<reference evidence="1 2" key="1">
    <citation type="submission" date="2019-03" db="EMBL/GenBank/DDBJ databases">
        <title>Genomic Encyclopedia of Type Strains, Phase IV (KMG-IV): sequencing the most valuable type-strain genomes for metagenomic binning, comparative biology and taxonomic classification.</title>
        <authorList>
            <person name="Goeker M."/>
        </authorList>
    </citation>
    <scope>NUCLEOTIDE SEQUENCE [LARGE SCALE GENOMIC DNA]</scope>
    <source>
        <strain evidence="1 2">DSM 100309</strain>
    </source>
</reference>
<keyword evidence="2" id="KW-1185">Reference proteome</keyword>
<dbReference type="EMBL" id="SMCO01000001">
    <property type="protein sequence ID" value="TCV90877.1"/>
    <property type="molecule type" value="Genomic_DNA"/>
</dbReference>
<protein>
    <submittedName>
        <fullName evidence="1">Uncharacterized protein</fullName>
    </submittedName>
</protein>
<dbReference type="AlphaFoldDB" id="A0A4R3YFA6"/>
<sequence>MSTAIETQTPNSFEKLMTGLLYSLLSWKQLEDFWPKINTQTGWYIYAIGEALPEATSTPDEVTGFIKRIDELLHNDHQESYCGIVYADNVDNPSFIKIYDPNNLGVSCGSSKNPPLPGWIMSTMPPIELHPKGIIPANRKRWWQSFLSSVNN</sequence>
<gene>
    <name evidence="1" type="ORF">EDC63_101858</name>
</gene>
<evidence type="ECO:0000313" key="2">
    <source>
        <dbReference type="Proteomes" id="UP000295367"/>
    </source>
</evidence>
<dbReference type="Proteomes" id="UP000295367">
    <property type="component" value="Unassembled WGS sequence"/>
</dbReference>
<organism evidence="1 2">
    <name type="scientific">Sulfurirhabdus autotrophica</name>
    <dbReference type="NCBI Taxonomy" id="1706046"/>
    <lineage>
        <taxon>Bacteria</taxon>
        <taxon>Pseudomonadati</taxon>
        <taxon>Pseudomonadota</taxon>
        <taxon>Betaproteobacteria</taxon>
        <taxon>Nitrosomonadales</taxon>
        <taxon>Sulfuricellaceae</taxon>
        <taxon>Sulfurirhabdus</taxon>
    </lineage>
</organism>
<name>A0A4R3YFA6_9PROT</name>
<comment type="caution">
    <text evidence="1">The sequence shown here is derived from an EMBL/GenBank/DDBJ whole genome shotgun (WGS) entry which is preliminary data.</text>
</comment>
<proteinExistence type="predicted"/>
<accession>A0A4R3YFA6</accession>